<feature type="region of interest" description="Disordered" evidence="1">
    <location>
        <begin position="29"/>
        <end position="58"/>
    </location>
</feature>
<feature type="region of interest" description="Disordered" evidence="1">
    <location>
        <begin position="81"/>
        <end position="123"/>
    </location>
</feature>
<feature type="region of interest" description="Disordered" evidence="1">
    <location>
        <begin position="289"/>
        <end position="331"/>
    </location>
</feature>
<accession>A0A7J6DIX5</accession>
<comment type="caution">
    <text evidence="2">The sequence shown here is derived from an EMBL/GenBank/DDBJ whole genome shotgun (WGS) entry which is preliminary data.</text>
</comment>
<dbReference type="Proteomes" id="UP000579812">
    <property type="component" value="Unassembled WGS sequence"/>
</dbReference>
<feature type="region of interest" description="Disordered" evidence="1">
    <location>
        <begin position="205"/>
        <end position="239"/>
    </location>
</feature>
<feature type="compositionally biased region" description="Basic and acidic residues" evidence="1">
    <location>
        <begin position="215"/>
        <end position="224"/>
    </location>
</feature>
<feature type="compositionally biased region" description="Pro residues" evidence="1">
    <location>
        <begin position="85"/>
        <end position="98"/>
    </location>
</feature>
<dbReference type="EMBL" id="JAAMOB010000001">
    <property type="protein sequence ID" value="KAF4118764.1"/>
    <property type="molecule type" value="Genomic_DNA"/>
</dbReference>
<evidence type="ECO:0000313" key="2">
    <source>
        <dbReference type="EMBL" id="KAF4118764.1"/>
    </source>
</evidence>
<proteinExistence type="predicted"/>
<evidence type="ECO:0000313" key="3">
    <source>
        <dbReference type="Proteomes" id="UP000579812"/>
    </source>
</evidence>
<keyword evidence="3" id="KW-1185">Reference proteome</keyword>
<gene>
    <name evidence="2" type="ORF">G5714_000815</name>
</gene>
<feature type="compositionally biased region" description="Basic and acidic residues" evidence="1">
    <location>
        <begin position="312"/>
        <end position="323"/>
    </location>
</feature>
<reference evidence="2 3" key="1">
    <citation type="submission" date="2020-04" db="EMBL/GenBank/DDBJ databases">
        <title>Chromosome-level genome assembly of a cyprinid fish Onychostoma macrolepis by integration of Nanopore Sequencing, Bionano and Hi-C technology.</title>
        <authorList>
            <person name="Wang D."/>
        </authorList>
    </citation>
    <scope>NUCLEOTIDE SEQUENCE [LARGE SCALE GENOMIC DNA]</scope>
    <source>
        <strain evidence="2">SWU-2019</strain>
        <tissue evidence="2">Muscle</tissue>
    </source>
</reference>
<name>A0A7J6DIX5_9TELE</name>
<evidence type="ECO:0000256" key="1">
    <source>
        <dbReference type="SAM" id="MobiDB-lite"/>
    </source>
</evidence>
<protein>
    <submittedName>
        <fullName evidence="2">Uncharacterized protein</fullName>
    </submittedName>
</protein>
<sequence length="331" mass="36723">MFVGSWTQVRGTCAPTPQNFCRTRRWRLPDRTGRWDDPDMSGSPWPPQGPNGGRKNFGASNCSSALLHSVAHSCPNLVTERPRDPCGPPPRPQAPPPQVHETTICPFDHYSDGKTTGPLRTAPTPWSTKPLFVHLTIIVTGDHGTLADHRPDPRPHPPRSTKPLFVHLTIIVTERPRDPCGPAPHPPWSTKPLFVHLTIIVTERPRDPCGPPPDPRPHPQDHETTICPFDHYSDGKTPGPLRTIPSHPPRSTKPLFVHLTIIVTERPRDPCGPPTRPHAPPPQVHETTICPFDHYSDGKTPGPLWTSPHPQKLVETEETETRRTGSTHLSG</sequence>
<organism evidence="2 3">
    <name type="scientific">Onychostoma macrolepis</name>
    <dbReference type="NCBI Taxonomy" id="369639"/>
    <lineage>
        <taxon>Eukaryota</taxon>
        <taxon>Metazoa</taxon>
        <taxon>Chordata</taxon>
        <taxon>Craniata</taxon>
        <taxon>Vertebrata</taxon>
        <taxon>Euteleostomi</taxon>
        <taxon>Actinopterygii</taxon>
        <taxon>Neopterygii</taxon>
        <taxon>Teleostei</taxon>
        <taxon>Ostariophysi</taxon>
        <taxon>Cypriniformes</taxon>
        <taxon>Cyprinidae</taxon>
        <taxon>Acrossocheilinae</taxon>
        <taxon>Onychostoma</taxon>
    </lineage>
</organism>
<dbReference type="AlphaFoldDB" id="A0A7J6DIX5"/>